<protein>
    <submittedName>
        <fullName evidence="3">Putative lipoprotein</fullName>
    </submittedName>
</protein>
<dbReference type="OrthoDB" id="7861420at2"/>
<name>C8S086_9RHOB</name>
<dbReference type="eggNOG" id="COG3409">
    <property type="taxonomic scope" value="Bacteria"/>
</dbReference>
<feature type="chain" id="PRO_5002991775" evidence="1">
    <location>
        <begin position="21"/>
        <end position="173"/>
    </location>
</feature>
<evidence type="ECO:0000313" key="3">
    <source>
        <dbReference type="EMBL" id="EEW25695.1"/>
    </source>
</evidence>
<dbReference type="Pfam" id="PF01471">
    <property type="entry name" value="PG_binding_1"/>
    <property type="match status" value="1"/>
</dbReference>
<evidence type="ECO:0000313" key="4">
    <source>
        <dbReference type="Proteomes" id="UP000010121"/>
    </source>
</evidence>
<keyword evidence="3" id="KW-0449">Lipoprotein</keyword>
<dbReference type="RefSeq" id="WP_008029551.1">
    <property type="nucleotide sequence ID" value="NZ_ACYY01000007.1"/>
</dbReference>
<evidence type="ECO:0000256" key="1">
    <source>
        <dbReference type="SAM" id="SignalP"/>
    </source>
</evidence>
<dbReference type="InterPro" id="IPR002477">
    <property type="entry name" value="Peptidoglycan-bd-like"/>
</dbReference>
<dbReference type="InterPro" id="IPR036366">
    <property type="entry name" value="PGBDSf"/>
</dbReference>
<keyword evidence="4" id="KW-1185">Reference proteome</keyword>
<dbReference type="InterPro" id="IPR036365">
    <property type="entry name" value="PGBD-like_sf"/>
</dbReference>
<feature type="signal peptide" evidence="1">
    <location>
        <begin position="1"/>
        <end position="20"/>
    </location>
</feature>
<proteinExistence type="predicted"/>
<dbReference type="STRING" id="371731.Rsw2DRAFT_1464"/>
<dbReference type="SUPFAM" id="SSF47090">
    <property type="entry name" value="PGBD-like"/>
    <property type="match status" value="1"/>
</dbReference>
<dbReference type="Gene3D" id="1.10.101.10">
    <property type="entry name" value="PGBD-like superfamily/PGBD"/>
    <property type="match status" value="1"/>
</dbReference>
<evidence type="ECO:0000259" key="2">
    <source>
        <dbReference type="Pfam" id="PF01471"/>
    </source>
</evidence>
<dbReference type="AlphaFoldDB" id="C8S086"/>
<comment type="caution">
    <text evidence="3">The sequence shown here is derived from an EMBL/GenBank/DDBJ whole genome shotgun (WGS) entry which is preliminary data.</text>
</comment>
<feature type="domain" description="Peptidoglycan binding-like" evidence="2">
    <location>
        <begin position="112"/>
        <end position="150"/>
    </location>
</feature>
<reference evidence="3 4" key="1">
    <citation type="submission" date="2009-08" db="EMBL/GenBank/DDBJ databases">
        <title>The draft genome of Rhodobacter sp. SW2.</title>
        <authorList>
            <consortium name="US DOE Joint Genome Institute (JGI-PGF)"/>
            <person name="Lucas S."/>
            <person name="Copeland A."/>
            <person name="Lapidus A."/>
            <person name="Glavina del Rio T."/>
            <person name="Tice H."/>
            <person name="Bruce D."/>
            <person name="Goodwin L."/>
            <person name="Pitluck S."/>
            <person name="Larimer F."/>
            <person name="Land M.L."/>
            <person name="Hauser L."/>
            <person name="Emerson D."/>
        </authorList>
    </citation>
    <scope>NUCLEOTIDE SEQUENCE [LARGE SCALE GENOMIC DNA]</scope>
    <source>
        <strain evidence="3 4">SW2</strain>
    </source>
</reference>
<organism evidence="3 4">
    <name type="scientific">Rhodobacter ferrooxidans</name>
    <dbReference type="NCBI Taxonomy" id="371731"/>
    <lineage>
        <taxon>Bacteria</taxon>
        <taxon>Pseudomonadati</taxon>
        <taxon>Pseudomonadota</taxon>
        <taxon>Alphaproteobacteria</taxon>
        <taxon>Rhodobacterales</taxon>
        <taxon>Rhodobacter group</taxon>
        <taxon>Rhodobacter</taxon>
    </lineage>
</organism>
<dbReference type="PROSITE" id="PS51257">
    <property type="entry name" value="PROKAR_LIPOPROTEIN"/>
    <property type="match status" value="1"/>
</dbReference>
<gene>
    <name evidence="3" type="ORF">Rsw2DRAFT_1464</name>
</gene>
<sequence length="173" mass="18780">MRRPLTLLCLLALAACQSAATPEAPGRADLAAELTRRSPPPAEDGVCWASDVTPAVIETVTEQVMQPAEPARDGKPARPASFRTVTRQQIVQDREEVWFRTPCDAEMTVDFIATLQRALKARGLYRTTLTGVMDDPTRDAIRRFQAPLGLDSPLLSLAAARDLGIVATDLGQL</sequence>
<keyword evidence="1" id="KW-0732">Signal</keyword>
<dbReference type="EMBL" id="ACYY01000007">
    <property type="protein sequence ID" value="EEW25695.1"/>
    <property type="molecule type" value="Genomic_DNA"/>
</dbReference>
<dbReference type="Proteomes" id="UP000010121">
    <property type="component" value="Unassembled WGS sequence"/>
</dbReference>
<accession>C8S086</accession>